<name>A0AC61NIV8_9BACT</name>
<dbReference type="Proteomes" id="UP000826212">
    <property type="component" value="Chromosome"/>
</dbReference>
<proteinExistence type="predicted"/>
<evidence type="ECO:0000313" key="2">
    <source>
        <dbReference type="Proteomes" id="UP000826212"/>
    </source>
</evidence>
<protein>
    <submittedName>
        <fullName evidence="1">Aminoacyl-histidine dipeptidase</fullName>
    </submittedName>
</protein>
<dbReference type="EMBL" id="CP081303">
    <property type="protein sequence ID" value="QZE15473.1"/>
    <property type="molecule type" value="Genomic_DNA"/>
</dbReference>
<keyword evidence="2" id="KW-1185">Reference proteome</keyword>
<gene>
    <name evidence="1" type="ORF">K4L44_06485</name>
</gene>
<organism evidence="1 2">
    <name type="scientific">Halosquirtibacter laminarini</name>
    <dbReference type="NCBI Taxonomy" id="3374600"/>
    <lineage>
        <taxon>Bacteria</taxon>
        <taxon>Pseudomonadati</taxon>
        <taxon>Bacteroidota</taxon>
        <taxon>Bacteroidia</taxon>
        <taxon>Marinilabiliales</taxon>
        <taxon>Prolixibacteraceae</taxon>
        <taxon>Halosquirtibacter</taxon>
    </lineage>
</organism>
<evidence type="ECO:0000313" key="1">
    <source>
        <dbReference type="EMBL" id="QZE15473.1"/>
    </source>
</evidence>
<sequence length="482" mass="53466">MTTIKELNPKEVWDHFDAICQVPRPSKREEKIIDFLLNFAKERGIEAKRDTIGNVVMRKEATPGMENKPTVILQSHMDMVCEKNSDKVHDFDKDPITPIVDGEWVRADMTTLGADCGIGMAAQMAVLTDPEAKHGPIECLFTVDEETGLTGAMELEDDMLTGKILLNLDSEDDGEIFIGCAGGIDTLADFSFEKESVDTTTFPLLVEVKGLLGGHSGDEINKGRANANQLLVRFLWNVDQAYGIRIANIDGGNLRNAIAREASAVIVVPKAKKEEIIARFNIFRSDMEHEWEMTEPNLDLHIGSTDQPEFVIDQDTQFRLLNALMSCPHGVLAMSYRMPGMVETSTNLASVKFKDSKIHITTSQRSDLGSGKIFAASSVEAVFQLAGANVKHSDGYPGWAPNPDSPIMRIVRDSYESLFNQKPDVKSIHAGLECGLFLTKYPQLDMVSFGPTIRQAHSPMERIEIKTVEKFWAHLLDVLAKV</sequence>
<reference evidence="1" key="1">
    <citation type="submission" date="2021-08" db="EMBL/GenBank/DDBJ databases">
        <title>Novel anaerobic bacterium isolated from sea squirt in East Sea, Republic of Korea.</title>
        <authorList>
            <person name="Nguyen T.H."/>
            <person name="Li Z."/>
            <person name="Lee Y.-J."/>
            <person name="Ko J."/>
            <person name="Kim S.-G."/>
        </authorList>
    </citation>
    <scope>NUCLEOTIDE SEQUENCE</scope>
    <source>
        <strain evidence="1">KCTC 25031</strain>
    </source>
</reference>
<accession>A0AC61NIV8</accession>